<dbReference type="Gramene" id="mRNA:HanXRQr2_Chr15g0692431">
    <property type="protein sequence ID" value="CDS:HanXRQr2_Chr15g0692431.1"/>
    <property type="gene ID" value="HanXRQr2_Chr15g0692431"/>
</dbReference>
<proteinExistence type="predicted"/>
<comment type="caution">
    <text evidence="2">The sequence shown here is derived from an EMBL/GenBank/DDBJ whole genome shotgun (WGS) entry which is preliminary data.</text>
</comment>
<dbReference type="AlphaFoldDB" id="A0A9K3H384"/>
<keyword evidence="3" id="KW-1185">Reference proteome</keyword>
<organism evidence="2 3">
    <name type="scientific">Helianthus annuus</name>
    <name type="common">Common sunflower</name>
    <dbReference type="NCBI Taxonomy" id="4232"/>
    <lineage>
        <taxon>Eukaryota</taxon>
        <taxon>Viridiplantae</taxon>
        <taxon>Streptophyta</taxon>
        <taxon>Embryophyta</taxon>
        <taxon>Tracheophyta</taxon>
        <taxon>Spermatophyta</taxon>
        <taxon>Magnoliopsida</taxon>
        <taxon>eudicotyledons</taxon>
        <taxon>Gunneridae</taxon>
        <taxon>Pentapetalae</taxon>
        <taxon>asterids</taxon>
        <taxon>campanulids</taxon>
        <taxon>Asterales</taxon>
        <taxon>Asteraceae</taxon>
        <taxon>Asteroideae</taxon>
        <taxon>Heliantheae alliance</taxon>
        <taxon>Heliantheae</taxon>
        <taxon>Helianthus</taxon>
    </lineage>
</organism>
<evidence type="ECO:0000256" key="1">
    <source>
        <dbReference type="SAM" id="MobiDB-lite"/>
    </source>
</evidence>
<feature type="region of interest" description="Disordered" evidence="1">
    <location>
        <begin position="278"/>
        <end position="311"/>
    </location>
</feature>
<feature type="compositionally biased region" description="Low complexity" evidence="1">
    <location>
        <begin position="301"/>
        <end position="311"/>
    </location>
</feature>
<dbReference type="InterPro" id="IPR008586">
    <property type="entry name" value="DUF868_pln"/>
</dbReference>
<accession>A0A9K3H384</accession>
<evidence type="ECO:0000313" key="2">
    <source>
        <dbReference type="EMBL" id="KAF5764473.1"/>
    </source>
</evidence>
<sequence length="324" mass="36971">MFHLFKKHGLIEDLRAIDMAFHLTSKDQTTPISQGEDPSTSTAQSSVTCMYQAHIGGHWRTVTSVWTKNIVNHSLTIYVDSKEPNHRQNCRIDLAPWHFWGKKSCKTFEVDGLQIDVYWDLRSAKFSGSPEPCSDFYVALVCDEQVVLLMGDLKKKVYKRTKSQPCVADALLFFKKEHALGKNRFTTKVKFDKHRKDNDVVVESSTSGPNDHEMCISIDGVVLIHVTNLQWKFRGNQTILVNKQPIEVFWDVHAWLFLNPGSSYGLFIFKPGQANLKNCKNNDSQDETDETEENDDKSTSKDQSSCSSSNTSQCSLFLYAWKIE</sequence>
<gene>
    <name evidence="2" type="ORF">HanXRQr2_Chr15g0692431</name>
</gene>
<dbReference type="PANTHER" id="PTHR31972">
    <property type="entry name" value="EXPRESSED PROTEIN"/>
    <property type="match status" value="1"/>
</dbReference>
<dbReference type="Pfam" id="PF05910">
    <property type="entry name" value="DUF868"/>
    <property type="match status" value="1"/>
</dbReference>
<reference evidence="2" key="1">
    <citation type="journal article" date="2017" name="Nature">
        <title>The sunflower genome provides insights into oil metabolism, flowering and Asterid evolution.</title>
        <authorList>
            <person name="Badouin H."/>
            <person name="Gouzy J."/>
            <person name="Grassa C.J."/>
            <person name="Murat F."/>
            <person name="Staton S.E."/>
            <person name="Cottret L."/>
            <person name="Lelandais-Briere C."/>
            <person name="Owens G.L."/>
            <person name="Carrere S."/>
            <person name="Mayjonade B."/>
            <person name="Legrand L."/>
            <person name="Gill N."/>
            <person name="Kane N.C."/>
            <person name="Bowers J.E."/>
            <person name="Hubner S."/>
            <person name="Bellec A."/>
            <person name="Berard A."/>
            <person name="Berges H."/>
            <person name="Blanchet N."/>
            <person name="Boniface M.C."/>
            <person name="Brunel D."/>
            <person name="Catrice O."/>
            <person name="Chaidir N."/>
            <person name="Claudel C."/>
            <person name="Donnadieu C."/>
            <person name="Faraut T."/>
            <person name="Fievet G."/>
            <person name="Helmstetter N."/>
            <person name="King M."/>
            <person name="Knapp S.J."/>
            <person name="Lai Z."/>
            <person name="Le Paslier M.C."/>
            <person name="Lippi Y."/>
            <person name="Lorenzon L."/>
            <person name="Mandel J.R."/>
            <person name="Marage G."/>
            <person name="Marchand G."/>
            <person name="Marquand E."/>
            <person name="Bret-Mestries E."/>
            <person name="Morien E."/>
            <person name="Nambeesan S."/>
            <person name="Nguyen T."/>
            <person name="Pegot-Espagnet P."/>
            <person name="Pouilly N."/>
            <person name="Raftis F."/>
            <person name="Sallet E."/>
            <person name="Schiex T."/>
            <person name="Thomas J."/>
            <person name="Vandecasteele C."/>
            <person name="Vares D."/>
            <person name="Vear F."/>
            <person name="Vautrin S."/>
            <person name="Crespi M."/>
            <person name="Mangin B."/>
            <person name="Burke J.M."/>
            <person name="Salse J."/>
            <person name="Munos S."/>
            <person name="Vincourt P."/>
            <person name="Rieseberg L.H."/>
            <person name="Langlade N.B."/>
        </authorList>
    </citation>
    <scope>NUCLEOTIDE SEQUENCE</scope>
    <source>
        <tissue evidence="2">Leaves</tissue>
    </source>
</reference>
<dbReference type="EMBL" id="MNCJ02000330">
    <property type="protein sequence ID" value="KAF5764473.1"/>
    <property type="molecule type" value="Genomic_DNA"/>
</dbReference>
<name>A0A9K3H384_HELAN</name>
<feature type="compositionally biased region" description="Acidic residues" evidence="1">
    <location>
        <begin position="284"/>
        <end position="295"/>
    </location>
</feature>
<dbReference type="Proteomes" id="UP000215914">
    <property type="component" value="Unassembled WGS sequence"/>
</dbReference>
<protein>
    <recommendedName>
        <fullName evidence="4">DUF868 family protein</fullName>
    </recommendedName>
</protein>
<evidence type="ECO:0000313" key="3">
    <source>
        <dbReference type="Proteomes" id="UP000215914"/>
    </source>
</evidence>
<evidence type="ECO:0008006" key="4">
    <source>
        <dbReference type="Google" id="ProtNLM"/>
    </source>
</evidence>
<dbReference type="PANTHER" id="PTHR31972:SF2">
    <property type="entry name" value="DUF868 FAMILY PROTEIN (DUF868)"/>
    <property type="match status" value="1"/>
</dbReference>
<reference evidence="2" key="2">
    <citation type="submission" date="2020-06" db="EMBL/GenBank/DDBJ databases">
        <title>Helianthus annuus Genome sequencing and assembly Release 2.</title>
        <authorList>
            <person name="Gouzy J."/>
            <person name="Langlade N."/>
            <person name="Munos S."/>
        </authorList>
    </citation>
    <scope>NUCLEOTIDE SEQUENCE</scope>
    <source>
        <tissue evidence="2">Leaves</tissue>
    </source>
</reference>